<feature type="domain" description="Alpha/beta hydrolase fold-3" evidence="3">
    <location>
        <begin position="251"/>
        <end position="432"/>
    </location>
</feature>
<dbReference type="eggNOG" id="COG0657">
    <property type="taxonomic scope" value="Bacteria"/>
</dbReference>
<dbReference type="PROSITE" id="PS51257">
    <property type="entry name" value="PROKAR_LIPOPROTEIN"/>
    <property type="match status" value="1"/>
</dbReference>
<organism evidence="4 5">
    <name type="scientific">[Clostridium] methylpentosum DSM 5476</name>
    <dbReference type="NCBI Taxonomy" id="537013"/>
    <lineage>
        <taxon>Bacteria</taxon>
        <taxon>Bacillati</taxon>
        <taxon>Bacillota</taxon>
        <taxon>Clostridia</taxon>
        <taxon>Eubacteriales</taxon>
        <taxon>Oscillospiraceae</taxon>
        <taxon>Oscillospiraceae incertae sedis</taxon>
    </lineage>
</organism>
<keyword evidence="1" id="KW-0378">Hydrolase</keyword>
<feature type="signal peptide" evidence="2">
    <location>
        <begin position="1"/>
        <end position="21"/>
    </location>
</feature>
<dbReference type="Pfam" id="PF07859">
    <property type="entry name" value="Abhydrolase_3"/>
    <property type="match status" value="1"/>
</dbReference>
<gene>
    <name evidence="4" type="ORF">CLOSTMETH_00958</name>
</gene>
<reference evidence="4 5" key="2">
    <citation type="submission" date="2009-02" db="EMBL/GenBank/DDBJ databases">
        <title>Draft genome sequence of Clostridium methylpentosum (DSM 5476).</title>
        <authorList>
            <person name="Sudarsanam P."/>
            <person name="Ley R."/>
            <person name="Guruge J."/>
            <person name="Turnbaugh P.J."/>
            <person name="Mahowald M."/>
            <person name="Liep D."/>
            <person name="Gordon J."/>
        </authorList>
    </citation>
    <scope>NUCLEOTIDE SEQUENCE [LARGE SCALE GENOMIC DNA]</scope>
    <source>
        <strain evidence="4 5">DSM 5476</strain>
    </source>
</reference>
<evidence type="ECO:0000313" key="4">
    <source>
        <dbReference type="EMBL" id="EEG31412.1"/>
    </source>
</evidence>
<dbReference type="Proteomes" id="UP000003340">
    <property type="component" value="Unassembled WGS sequence"/>
</dbReference>
<proteinExistence type="predicted"/>
<reference evidence="4 5" key="1">
    <citation type="submission" date="2009-01" db="EMBL/GenBank/DDBJ databases">
        <authorList>
            <person name="Fulton L."/>
            <person name="Clifton S."/>
            <person name="Fulton B."/>
            <person name="Xu J."/>
            <person name="Minx P."/>
            <person name="Pepin K.H."/>
            <person name="Johnson M."/>
            <person name="Bhonagiri V."/>
            <person name="Nash W.E."/>
            <person name="Mardis E.R."/>
            <person name="Wilson R.K."/>
        </authorList>
    </citation>
    <scope>NUCLEOTIDE SEQUENCE [LARGE SCALE GENOMIC DNA]</scope>
    <source>
        <strain evidence="4 5">DSM 5476</strain>
    </source>
</reference>
<dbReference type="AlphaFoldDB" id="C0EAU4"/>
<evidence type="ECO:0000256" key="1">
    <source>
        <dbReference type="ARBA" id="ARBA00022801"/>
    </source>
</evidence>
<dbReference type="InterPro" id="IPR029058">
    <property type="entry name" value="AB_hydrolase_fold"/>
</dbReference>
<accession>C0EAU4</accession>
<name>C0EAU4_9FIRM</name>
<protein>
    <recommendedName>
        <fullName evidence="3">Alpha/beta hydrolase fold-3 domain-containing protein</fullName>
    </recommendedName>
</protein>
<dbReference type="PANTHER" id="PTHR48081">
    <property type="entry name" value="AB HYDROLASE SUPERFAMILY PROTEIN C4A8.06C"/>
    <property type="match status" value="1"/>
</dbReference>
<evidence type="ECO:0000256" key="2">
    <source>
        <dbReference type="SAM" id="SignalP"/>
    </source>
</evidence>
<feature type="chain" id="PRO_5039074507" description="Alpha/beta hydrolase fold-3 domain-containing protein" evidence="2">
    <location>
        <begin position="22"/>
        <end position="453"/>
    </location>
</feature>
<dbReference type="InterPro" id="IPR050300">
    <property type="entry name" value="GDXG_lipolytic_enzyme"/>
</dbReference>
<dbReference type="EMBL" id="ACEC01000035">
    <property type="protein sequence ID" value="EEG31412.1"/>
    <property type="molecule type" value="Genomic_DNA"/>
</dbReference>
<dbReference type="SUPFAM" id="SSF52218">
    <property type="entry name" value="Flavoproteins"/>
    <property type="match status" value="1"/>
</dbReference>
<keyword evidence="2" id="KW-0732">Signal</keyword>
<evidence type="ECO:0000313" key="5">
    <source>
        <dbReference type="Proteomes" id="UP000003340"/>
    </source>
</evidence>
<comment type="caution">
    <text evidence="4">The sequence shown here is derived from an EMBL/GenBank/DDBJ whole genome shotgun (WGS) entry which is preliminary data.</text>
</comment>
<dbReference type="Gene3D" id="3.40.50.1820">
    <property type="entry name" value="alpha/beta hydrolase"/>
    <property type="match status" value="1"/>
</dbReference>
<dbReference type="STRING" id="537013.CLOSTMETH_00958"/>
<dbReference type="SUPFAM" id="SSF53474">
    <property type="entry name" value="alpha/beta-Hydrolases"/>
    <property type="match status" value="1"/>
</dbReference>
<evidence type="ECO:0000259" key="3">
    <source>
        <dbReference type="Pfam" id="PF07859"/>
    </source>
</evidence>
<dbReference type="GO" id="GO:0016787">
    <property type="term" value="F:hydrolase activity"/>
    <property type="evidence" value="ECO:0007669"/>
    <property type="project" value="UniProtKB-KW"/>
</dbReference>
<sequence length="453" mass="48894">MKRIFTIILSMLLVLGLAACGGTQELSPTSEMSSGNGSGEMVQTDSNILIVYDSSQKDVEKAAKVLEETLGGDLSDMNSSSGLQSDTYEFVLLGFAAQDNALPEAVQTFLQNDGLRARTIYPFVLGEGNEPDSIFSAISQLQPGALFGGSALMMTSDTGEPEIREWAENLNLDRDDIAPENSGSNTVATGVVTPQEQQVLYLWEEGNAPAQTEYTINNGGYSDDPDFRPYITSFPVPKGVEVKGAVLICPGGAFQFRSEQPEGIDVAEALSALGYQSFVVDYRLRPYTQQEGALDLARAVRFVRSHADEYSIDPQDIAVMGFSAGGILSGEMLLNFDGDVSPSTLDPKYQPDGLDSISADAAACGMIYSFYGRLSFGTTDAELLRSGNLPPTFYCYGARDPFYEQFLANADAAQDAGVLVERLQLDGMPHGFGASGDWIPTYDMWLSEIFMSN</sequence>
<dbReference type="Gene3D" id="3.40.50.360">
    <property type="match status" value="1"/>
</dbReference>
<dbReference type="InterPro" id="IPR029039">
    <property type="entry name" value="Flavoprotein-like_sf"/>
</dbReference>
<dbReference type="HOGENOM" id="CLU_603705_0_0_9"/>
<dbReference type="InterPro" id="IPR013094">
    <property type="entry name" value="AB_hydrolase_3"/>
</dbReference>
<keyword evidence="5" id="KW-1185">Reference proteome</keyword>